<comment type="pathway">
    <text evidence="3 7">Carbohydrate degradation; pentose phosphate pathway; D-ribulose 5-phosphate from D-glucose 6-phosphate (oxidative stage): step 2/3.</text>
</comment>
<dbReference type="UniPathway" id="UPA00115">
    <property type="reaction ID" value="UER00409"/>
</dbReference>
<dbReference type="PANTHER" id="PTHR11054:SF0">
    <property type="entry name" value="6-PHOSPHOGLUCONOLACTONASE"/>
    <property type="match status" value="1"/>
</dbReference>
<comment type="similarity">
    <text evidence="4 7">Belongs to the glucosamine/galactosamine-6-phosphate isomerase family. 6-phosphogluconolactonase subfamily.</text>
</comment>
<dbReference type="Pfam" id="PF01182">
    <property type="entry name" value="Glucosamine_iso"/>
    <property type="match status" value="1"/>
</dbReference>
<evidence type="ECO:0000256" key="3">
    <source>
        <dbReference type="ARBA" id="ARBA00004961"/>
    </source>
</evidence>
<dbReference type="GO" id="GO:0006098">
    <property type="term" value="P:pentose-phosphate shunt"/>
    <property type="evidence" value="ECO:0007669"/>
    <property type="project" value="UniProtKB-UniPathway"/>
</dbReference>
<dbReference type="Proteomes" id="UP000569914">
    <property type="component" value="Unassembled WGS sequence"/>
</dbReference>
<dbReference type="GO" id="GO:0017057">
    <property type="term" value="F:6-phosphogluconolactonase activity"/>
    <property type="evidence" value="ECO:0007669"/>
    <property type="project" value="UniProtKB-UniRule"/>
</dbReference>
<reference evidence="9 10" key="1">
    <citation type="submission" date="2020-07" db="EMBL/GenBank/DDBJ databases">
        <title>Sequencing the genomes of 1000 actinobacteria strains.</title>
        <authorList>
            <person name="Klenk H.-P."/>
        </authorList>
    </citation>
    <scope>NUCLEOTIDE SEQUENCE [LARGE SCALE GENOMIC DNA]</scope>
    <source>
        <strain evidence="9 10">DSM 22083</strain>
    </source>
</reference>
<keyword evidence="10" id="KW-1185">Reference proteome</keyword>
<dbReference type="SUPFAM" id="SSF100950">
    <property type="entry name" value="NagB/RpiA/CoA transferase-like"/>
    <property type="match status" value="1"/>
</dbReference>
<dbReference type="GO" id="GO:0005975">
    <property type="term" value="P:carbohydrate metabolic process"/>
    <property type="evidence" value="ECO:0007669"/>
    <property type="project" value="UniProtKB-UniRule"/>
</dbReference>
<evidence type="ECO:0000256" key="1">
    <source>
        <dbReference type="ARBA" id="ARBA00000832"/>
    </source>
</evidence>
<evidence type="ECO:0000256" key="5">
    <source>
        <dbReference type="ARBA" id="ARBA00013198"/>
    </source>
</evidence>
<protein>
    <recommendedName>
        <fullName evidence="6 7">6-phosphogluconolactonase</fullName>
        <shortName evidence="7">6PGL</shortName>
        <ecNumber evidence="5 7">3.1.1.31</ecNumber>
    </recommendedName>
</protein>
<name>A0A7Y9ID36_9ACTN</name>
<accession>A0A7Y9ID36</accession>
<dbReference type="EC" id="3.1.1.31" evidence="5 7"/>
<dbReference type="PANTHER" id="PTHR11054">
    <property type="entry name" value="6-PHOSPHOGLUCONOLACTONASE"/>
    <property type="match status" value="1"/>
</dbReference>
<evidence type="ECO:0000313" key="9">
    <source>
        <dbReference type="EMBL" id="NYE74089.1"/>
    </source>
</evidence>
<evidence type="ECO:0000313" key="10">
    <source>
        <dbReference type="Proteomes" id="UP000569914"/>
    </source>
</evidence>
<dbReference type="CDD" id="cd01400">
    <property type="entry name" value="6PGL"/>
    <property type="match status" value="1"/>
</dbReference>
<evidence type="ECO:0000256" key="6">
    <source>
        <dbReference type="ARBA" id="ARBA00020337"/>
    </source>
</evidence>
<dbReference type="InterPro" id="IPR006148">
    <property type="entry name" value="Glc/Gal-6P_isomerase"/>
</dbReference>
<organism evidence="9 10">
    <name type="scientific">Microlunatus parietis</name>
    <dbReference type="NCBI Taxonomy" id="682979"/>
    <lineage>
        <taxon>Bacteria</taxon>
        <taxon>Bacillati</taxon>
        <taxon>Actinomycetota</taxon>
        <taxon>Actinomycetes</taxon>
        <taxon>Propionibacteriales</taxon>
        <taxon>Propionibacteriaceae</taxon>
        <taxon>Microlunatus</taxon>
    </lineage>
</organism>
<comment type="catalytic activity">
    <reaction evidence="1 7">
        <text>6-phospho-D-glucono-1,5-lactone + H2O = 6-phospho-D-gluconate + H(+)</text>
        <dbReference type="Rhea" id="RHEA:12556"/>
        <dbReference type="ChEBI" id="CHEBI:15377"/>
        <dbReference type="ChEBI" id="CHEBI:15378"/>
        <dbReference type="ChEBI" id="CHEBI:57955"/>
        <dbReference type="ChEBI" id="CHEBI:58759"/>
        <dbReference type="EC" id="3.1.1.31"/>
    </reaction>
</comment>
<proteinExistence type="inferred from homology"/>
<evidence type="ECO:0000259" key="8">
    <source>
        <dbReference type="Pfam" id="PF01182"/>
    </source>
</evidence>
<dbReference type="InterPro" id="IPR037171">
    <property type="entry name" value="NagB/RpiA_transferase-like"/>
</dbReference>
<dbReference type="Gene3D" id="3.40.50.1360">
    <property type="match status" value="1"/>
</dbReference>
<feature type="domain" description="Glucosamine/galactosamine-6-phosphate isomerase" evidence="8">
    <location>
        <begin position="11"/>
        <end position="226"/>
    </location>
</feature>
<dbReference type="EMBL" id="JACCBU010000001">
    <property type="protein sequence ID" value="NYE74089.1"/>
    <property type="molecule type" value="Genomic_DNA"/>
</dbReference>
<sequence>MSDGSVLLHADADAVAEALVARLLARIVELQTAGRVARLCLTGGRIATRAYQRLAAEGRNSAVDWGRVELWWGDERFVPTDSEDRNAEPAIAQLAPLGIPAEQIHPMPATDGGTGLDDAAEAYDEELGGTQFDVCLLGLGPDGHVASLFPEHPSSYEPGRVIAVRSSPKPPPERISLTLEVINNAAEVWFLVSGADKAKAVALALLRTGPVQVPGAGTRGRDRTLWLLDREAAAELPADLTQRGLL</sequence>
<evidence type="ECO:0000256" key="2">
    <source>
        <dbReference type="ARBA" id="ARBA00002681"/>
    </source>
</evidence>
<dbReference type="AlphaFoldDB" id="A0A7Y9ID36"/>
<comment type="function">
    <text evidence="2 7">Hydrolysis of 6-phosphogluconolactone to 6-phosphogluconate.</text>
</comment>
<dbReference type="NCBIfam" id="TIGR01198">
    <property type="entry name" value="pgl"/>
    <property type="match status" value="1"/>
</dbReference>
<dbReference type="RefSeq" id="WP_179756143.1">
    <property type="nucleotide sequence ID" value="NZ_JACCBU010000001.1"/>
</dbReference>
<comment type="caution">
    <text evidence="9">The sequence shown here is derived from an EMBL/GenBank/DDBJ whole genome shotgun (WGS) entry which is preliminary data.</text>
</comment>
<dbReference type="InterPro" id="IPR039104">
    <property type="entry name" value="6PGL"/>
</dbReference>
<evidence type="ECO:0000256" key="4">
    <source>
        <dbReference type="ARBA" id="ARBA00010662"/>
    </source>
</evidence>
<keyword evidence="7 9" id="KW-0378">Hydrolase</keyword>
<evidence type="ECO:0000256" key="7">
    <source>
        <dbReference type="RuleBase" id="RU365095"/>
    </source>
</evidence>
<gene>
    <name evidence="7" type="primary">pgl</name>
    <name evidence="9" type="ORF">BKA15_005418</name>
</gene>
<dbReference type="InterPro" id="IPR005900">
    <property type="entry name" value="6-phosphogluconolactonase_DevB"/>
</dbReference>